<keyword evidence="1" id="KW-1133">Transmembrane helix</keyword>
<comment type="caution">
    <text evidence="2">The sequence shown here is derived from an EMBL/GenBank/DDBJ whole genome shotgun (WGS) entry which is preliminary data.</text>
</comment>
<keyword evidence="3" id="KW-1185">Reference proteome</keyword>
<organism evidence="2 3">
    <name type="scientific">Ideonella azotifigens</name>
    <dbReference type="NCBI Taxonomy" id="513160"/>
    <lineage>
        <taxon>Bacteria</taxon>
        <taxon>Pseudomonadati</taxon>
        <taxon>Pseudomonadota</taxon>
        <taxon>Betaproteobacteria</taxon>
        <taxon>Burkholderiales</taxon>
        <taxon>Sphaerotilaceae</taxon>
        <taxon>Ideonella</taxon>
    </lineage>
</organism>
<gene>
    <name evidence="2" type="ORF">GCM10009107_25270</name>
</gene>
<evidence type="ECO:0000256" key="1">
    <source>
        <dbReference type="SAM" id="Phobius"/>
    </source>
</evidence>
<dbReference type="RefSeq" id="WP_231011501.1">
    <property type="nucleotide sequence ID" value="NZ_BAAAEW010000014.1"/>
</dbReference>
<dbReference type="Proteomes" id="UP001500279">
    <property type="component" value="Unassembled WGS sequence"/>
</dbReference>
<keyword evidence="1" id="KW-0812">Transmembrane</keyword>
<keyword evidence="1" id="KW-0472">Membrane</keyword>
<evidence type="ECO:0000313" key="3">
    <source>
        <dbReference type="Proteomes" id="UP001500279"/>
    </source>
</evidence>
<name>A0ABN1K1A1_9BURK</name>
<feature type="transmembrane region" description="Helical" evidence="1">
    <location>
        <begin position="49"/>
        <end position="70"/>
    </location>
</feature>
<evidence type="ECO:0000313" key="2">
    <source>
        <dbReference type="EMBL" id="GAA0751960.1"/>
    </source>
</evidence>
<sequence>MSNPTPSGESGPPAALRSPEALRRAALARASQRAAPIARRRIAWRWAAFVLRRALLWGFVPAAVLLTLWWKNGVHWP</sequence>
<reference evidence="2 3" key="1">
    <citation type="journal article" date="2019" name="Int. J. Syst. Evol. Microbiol.">
        <title>The Global Catalogue of Microorganisms (GCM) 10K type strain sequencing project: providing services to taxonomists for standard genome sequencing and annotation.</title>
        <authorList>
            <consortium name="The Broad Institute Genomics Platform"/>
            <consortium name="The Broad Institute Genome Sequencing Center for Infectious Disease"/>
            <person name="Wu L."/>
            <person name="Ma J."/>
        </authorList>
    </citation>
    <scope>NUCLEOTIDE SEQUENCE [LARGE SCALE GENOMIC DNA]</scope>
    <source>
        <strain evidence="2 3">JCM 15503</strain>
    </source>
</reference>
<proteinExistence type="predicted"/>
<protein>
    <recommendedName>
        <fullName evidence="4">ABC transporter permease</fullName>
    </recommendedName>
</protein>
<dbReference type="EMBL" id="BAAAEW010000014">
    <property type="protein sequence ID" value="GAA0751960.1"/>
    <property type="molecule type" value="Genomic_DNA"/>
</dbReference>
<evidence type="ECO:0008006" key="4">
    <source>
        <dbReference type="Google" id="ProtNLM"/>
    </source>
</evidence>
<accession>A0ABN1K1A1</accession>